<evidence type="ECO:0000313" key="2">
    <source>
        <dbReference type="EMBL" id="KAK3871042.1"/>
    </source>
</evidence>
<sequence length="100" mass="10766">MPNLHLYQSPSNLSLLTLLPFPRSPSSLPLSLCCFPSLPLPLPRVPSSSHSIHHHLRQEDPLTVHPAFPSASVVSPPCYFPVSPPPPTASTSTTSGRKNP</sequence>
<keyword evidence="3" id="KW-1185">Reference proteome</keyword>
<comment type="caution">
    <text evidence="2">The sequence shown here is derived from an EMBL/GenBank/DDBJ whole genome shotgun (WGS) entry which is preliminary data.</text>
</comment>
<protein>
    <submittedName>
        <fullName evidence="2">Uncharacterized protein</fullName>
    </submittedName>
</protein>
<accession>A0AAE1KEM4</accession>
<evidence type="ECO:0000313" key="3">
    <source>
        <dbReference type="Proteomes" id="UP001286313"/>
    </source>
</evidence>
<organism evidence="2 3">
    <name type="scientific">Petrolisthes cinctipes</name>
    <name type="common">Flat porcelain crab</name>
    <dbReference type="NCBI Taxonomy" id="88211"/>
    <lineage>
        <taxon>Eukaryota</taxon>
        <taxon>Metazoa</taxon>
        <taxon>Ecdysozoa</taxon>
        <taxon>Arthropoda</taxon>
        <taxon>Crustacea</taxon>
        <taxon>Multicrustacea</taxon>
        <taxon>Malacostraca</taxon>
        <taxon>Eumalacostraca</taxon>
        <taxon>Eucarida</taxon>
        <taxon>Decapoda</taxon>
        <taxon>Pleocyemata</taxon>
        <taxon>Anomura</taxon>
        <taxon>Galatheoidea</taxon>
        <taxon>Porcellanidae</taxon>
        <taxon>Petrolisthes</taxon>
    </lineage>
</organism>
<name>A0AAE1KEM4_PETCI</name>
<proteinExistence type="predicted"/>
<dbReference type="Proteomes" id="UP001286313">
    <property type="component" value="Unassembled WGS sequence"/>
</dbReference>
<dbReference type="EMBL" id="JAWQEG010002573">
    <property type="protein sequence ID" value="KAK3871042.1"/>
    <property type="molecule type" value="Genomic_DNA"/>
</dbReference>
<dbReference type="EMBL" id="JAWQEG010004505">
    <property type="protein sequence ID" value="KAK3861329.1"/>
    <property type="molecule type" value="Genomic_DNA"/>
</dbReference>
<dbReference type="AlphaFoldDB" id="A0AAE1KEM4"/>
<evidence type="ECO:0000313" key="1">
    <source>
        <dbReference type="EMBL" id="KAK3861329.1"/>
    </source>
</evidence>
<reference evidence="2" key="1">
    <citation type="submission" date="2023-10" db="EMBL/GenBank/DDBJ databases">
        <title>Genome assemblies of two species of porcelain crab, Petrolisthes cinctipes and Petrolisthes manimaculis (Anomura: Porcellanidae).</title>
        <authorList>
            <person name="Angst P."/>
        </authorList>
    </citation>
    <scope>NUCLEOTIDE SEQUENCE</scope>
    <source>
        <strain evidence="2">PB745_01</strain>
        <tissue evidence="2">Gill</tissue>
    </source>
</reference>
<gene>
    <name evidence="2" type="ORF">Pcinc_023789</name>
    <name evidence="1" type="ORF">Pcinc_044494</name>
</gene>